<dbReference type="Gene3D" id="3.60.40.10">
    <property type="entry name" value="PPM-type phosphatase domain"/>
    <property type="match status" value="1"/>
</dbReference>
<dbReference type="CDD" id="cd00143">
    <property type="entry name" value="PP2Cc"/>
    <property type="match status" value="1"/>
</dbReference>
<dbReference type="AlphaFoldDB" id="A0A061SDA4"/>
<name>A0A061SDA4_9CHLO</name>
<evidence type="ECO:0000313" key="2">
    <source>
        <dbReference type="EMBL" id="JAC82278.1"/>
    </source>
</evidence>
<dbReference type="GO" id="GO:0004722">
    <property type="term" value="F:protein serine/threonine phosphatase activity"/>
    <property type="evidence" value="ECO:0007669"/>
    <property type="project" value="InterPro"/>
</dbReference>
<dbReference type="PANTHER" id="PTHR47992">
    <property type="entry name" value="PROTEIN PHOSPHATASE"/>
    <property type="match status" value="1"/>
</dbReference>
<dbReference type="Pfam" id="PF00481">
    <property type="entry name" value="PP2C"/>
    <property type="match status" value="1"/>
</dbReference>
<protein>
    <recommendedName>
        <fullName evidence="1">PPM-type phosphatase domain-containing protein</fullName>
    </recommendedName>
</protein>
<accession>A0A061SDA4</accession>
<sequence>MLQDTAVLFSESQKHMPWVKFSSQYKTLKNEDRVVAGHLKIGNSSSLEISACAVFDGHNGSSTALYCRQHFLAELSRWFPPYSLPPETDVMAFQATFYELDRRSNEAGYKSGCTASAIIVTGWLATVANVGDSDVMVQTLAEQRIVSHNHRIGADDQELLRLKSEGAHVAQLSTNLRGPASTGEDGVGSLRIWPGGLAVSRAIGDAVLSRHVIAVPHITQLRIPGTGARFIRRF</sequence>
<gene>
    <name evidence="2" type="ORF">TSPGSL018_6092</name>
</gene>
<proteinExistence type="predicted"/>
<dbReference type="PROSITE" id="PS51746">
    <property type="entry name" value="PPM_2"/>
    <property type="match status" value="1"/>
</dbReference>
<dbReference type="InterPro" id="IPR015655">
    <property type="entry name" value="PP2C"/>
</dbReference>
<dbReference type="InterPro" id="IPR036457">
    <property type="entry name" value="PPM-type-like_dom_sf"/>
</dbReference>
<dbReference type="SMART" id="SM00332">
    <property type="entry name" value="PP2Cc"/>
    <property type="match status" value="1"/>
</dbReference>
<reference evidence="2" key="1">
    <citation type="submission" date="2014-05" db="EMBL/GenBank/DDBJ databases">
        <title>The transcriptome of the halophilic microalga Tetraselmis sp. GSL018 isolated from the Great Salt Lake, Utah.</title>
        <authorList>
            <person name="Jinkerson R.E."/>
            <person name="D'Adamo S."/>
            <person name="Posewitz M.C."/>
        </authorList>
    </citation>
    <scope>NUCLEOTIDE SEQUENCE</scope>
    <source>
        <strain evidence="2">GSL018</strain>
    </source>
</reference>
<organism evidence="2">
    <name type="scientific">Tetraselmis sp. GSL018</name>
    <dbReference type="NCBI Taxonomy" id="582737"/>
    <lineage>
        <taxon>Eukaryota</taxon>
        <taxon>Viridiplantae</taxon>
        <taxon>Chlorophyta</taxon>
        <taxon>core chlorophytes</taxon>
        <taxon>Chlorodendrophyceae</taxon>
        <taxon>Chlorodendrales</taxon>
        <taxon>Chlorodendraceae</taxon>
        <taxon>Tetraselmis</taxon>
    </lineage>
</organism>
<evidence type="ECO:0000259" key="1">
    <source>
        <dbReference type="PROSITE" id="PS51746"/>
    </source>
</evidence>
<dbReference type="InterPro" id="IPR001932">
    <property type="entry name" value="PPM-type_phosphatase-like_dom"/>
</dbReference>
<dbReference type="EMBL" id="GBEZ01002812">
    <property type="protein sequence ID" value="JAC82278.1"/>
    <property type="molecule type" value="Transcribed_RNA"/>
</dbReference>
<feature type="domain" description="PPM-type phosphatase" evidence="1">
    <location>
        <begin position="17"/>
        <end position="234"/>
    </location>
</feature>
<dbReference type="SUPFAM" id="SSF81606">
    <property type="entry name" value="PP2C-like"/>
    <property type="match status" value="1"/>
</dbReference>